<comment type="caution">
    <text evidence="2">The sequence shown here is derived from an EMBL/GenBank/DDBJ whole genome shotgun (WGS) entry which is preliminary data.</text>
</comment>
<evidence type="ECO:0000313" key="3">
    <source>
        <dbReference type="Proteomes" id="UP000604083"/>
    </source>
</evidence>
<dbReference type="Proteomes" id="UP000604083">
    <property type="component" value="Unassembled WGS sequence"/>
</dbReference>
<proteinExistence type="predicted"/>
<dbReference type="AlphaFoldDB" id="A0A934VN56"/>
<protein>
    <submittedName>
        <fullName evidence="2">Uncharacterized protein</fullName>
    </submittedName>
</protein>
<feature type="region of interest" description="Disordered" evidence="1">
    <location>
        <begin position="155"/>
        <end position="185"/>
    </location>
</feature>
<evidence type="ECO:0000313" key="2">
    <source>
        <dbReference type="EMBL" id="MBK1834962.1"/>
    </source>
</evidence>
<name>A0A934VN56_9BACT</name>
<gene>
    <name evidence="2" type="ORF">JIN78_12905</name>
</gene>
<feature type="compositionally biased region" description="Basic and acidic residues" evidence="1">
    <location>
        <begin position="174"/>
        <end position="185"/>
    </location>
</feature>
<sequence>MAEKFVFFSKRAALGPPTDDPKWLLNNTHLARPRRIRPRIMKILPRKLEISTLQVTARYRRLSGKVDIFGKVYSRKLHLKSVTTDRGIILQSKKKDKAIERIWVIAWQNRSGYSLCEYIQVANKVGLANPLRRRRVQVCATAEEARESIARFEKSLDSDDGWGPSSWQFSRDAMPQKEVEKARVN</sequence>
<organism evidence="2 3">
    <name type="scientific">Roseibacillus ishigakijimensis</name>
    <dbReference type="NCBI Taxonomy" id="454146"/>
    <lineage>
        <taxon>Bacteria</taxon>
        <taxon>Pseudomonadati</taxon>
        <taxon>Verrucomicrobiota</taxon>
        <taxon>Verrucomicrobiia</taxon>
        <taxon>Verrucomicrobiales</taxon>
        <taxon>Verrucomicrobiaceae</taxon>
        <taxon>Roseibacillus</taxon>
    </lineage>
</organism>
<evidence type="ECO:0000256" key="1">
    <source>
        <dbReference type="SAM" id="MobiDB-lite"/>
    </source>
</evidence>
<dbReference type="RefSeq" id="WP_200392396.1">
    <property type="nucleotide sequence ID" value="NZ_JAENIO010000037.1"/>
</dbReference>
<accession>A0A934VN56</accession>
<reference evidence="2" key="1">
    <citation type="submission" date="2021-01" db="EMBL/GenBank/DDBJ databases">
        <title>Modified the classification status of verrucomicrobia.</title>
        <authorList>
            <person name="Feng X."/>
        </authorList>
    </citation>
    <scope>NUCLEOTIDE SEQUENCE</scope>
    <source>
        <strain evidence="2">KCTC 12986</strain>
    </source>
</reference>
<keyword evidence="3" id="KW-1185">Reference proteome</keyword>
<dbReference type="EMBL" id="JAENIO010000037">
    <property type="protein sequence ID" value="MBK1834962.1"/>
    <property type="molecule type" value="Genomic_DNA"/>
</dbReference>